<dbReference type="InterPro" id="IPR007934">
    <property type="entry name" value="AbfB_ABD"/>
</dbReference>
<gene>
    <name evidence="3" type="ORF">ACTOB_002098</name>
</gene>
<dbReference type="InterPro" id="IPR036195">
    <property type="entry name" value="AbfB_ABD_sf"/>
</dbReference>
<feature type="region of interest" description="Disordered" evidence="1">
    <location>
        <begin position="63"/>
        <end position="104"/>
    </location>
</feature>
<feature type="domain" description="Alpha-L-arabinofuranosidase B arabinose-binding" evidence="2">
    <location>
        <begin position="126"/>
        <end position="237"/>
    </location>
</feature>
<organism evidence="3 4">
    <name type="scientific">Actinoplanes oblitus</name>
    <dbReference type="NCBI Taxonomy" id="3040509"/>
    <lineage>
        <taxon>Bacteria</taxon>
        <taxon>Bacillati</taxon>
        <taxon>Actinomycetota</taxon>
        <taxon>Actinomycetes</taxon>
        <taxon>Micromonosporales</taxon>
        <taxon>Micromonosporaceae</taxon>
        <taxon>Actinoplanes</taxon>
    </lineage>
</organism>
<evidence type="ECO:0000313" key="4">
    <source>
        <dbReference type="Proteomes" id="UP001240150"/>
    </source>
</evidence>
<dbReference type="Proteomes" id="UP001240150">
    <property type="component" value="Chromosome"/>
</dbReference>
<dbReference type="CDD" id="cd23399">
    <property type="entry name" value="beta-trefoil_ABD_ABFB"/>
    <property type="match status" value="1"/>
</dbReference>
<sequence length="249" mass="26295">MPEAPHSDRRPLLALTAATVIAVLGYAAAATVMLHTQTTLPGGVAAPTSPAWVLPVATAPASPPVSIAPAPSSRAATPSPIRGGTRPVSASSRPVRAGKTAQQKKPAPVLVVGSTIGLGPLDLPGYRLRHRNFVARVDVITARSGPLDRLDSRFTVRAGRADTRCVSFESVNYPGYFLRHRDFYLLLDRADGSELFDRDATLCPAPVTGGFVLRSANYPDRYVVLAGGWVRLDRVAAAQATGFRALPAL</sequence>
<feature type="compositionally biased region" description="Low complexity" evidence="1">
    <location>
        <begin position="63"/>
        <end position="82"/>
    </location>
</feature>
<dbReference type="EMBL" id="CP126980">
    <property type="protein sequence ID" value="WIM98497.1"/>
    <property type="molecule type" value="Genomic_DNA"/>
</dbReference>
<evidence type="ECO:0000256" key="1">
    <source>
        <dbReference type="SAM" id="MobiDB-lite"/>
    </source>
</evidence>
<dbReference type="Gene3D" id="2.80.10.50">
    <property type="match status" value="1"/>
</dbReference>
<dbReference type="SUPFAM" id="SSF110221">
    <property type="entry name" value="AbfB domain"/>
    <property type="match status" value="1"/>
</dbReference>
<proteinExistence type="predicted"/>
<dbReference type="RefSeq" id="WP_284919879.1">
    <property type="nucleotide sequence ID" value="NZ_CP126980.1"/>
</dbReference>
<keyword evidence="4" id="KW-1185">Reference proteome</keyword>
<dbReference type="Pfam" id="PF05270">
    <property type="entry name" value="AbfB"/>
    <property type="match status" value="1"/>
</dbReference>
<protein>
    <submittedName>
        <fullName evidence="3">AbfB domain-containing protein</fullName>
    </submittedName>
</protein>
<reference evidence="3 4" key="1">
    <citation type="submission" date="2023-06" db="EMBL/GenBank/DDBJ databases">
        <authorList>
            <person name="Yushchuk O."/>
            <person name="Binda E."/>
            <person name="Ruckert-Reed C."/>
            <person name="Fedorenko V."/>
            <person name="Kalinowski J."/>
            <person name="Marinelli F."/>
        </authorList>
    </citation>
    <scope>NUCLEOTIDE SEQUENCE [LARGE SCALE GENOMIC DNA]</scope>
    <source>
        <strain evidence="3 4">NRRL 3884</strain>
    </source>
</reference>
<accession>A0ABY8WLZ6</accession>
<evidence type="ECO:0000313" key="3">
    <source>
        <dbReference type="EMBL" id="WIM98497.1"/>
    </source>
</evidence>
<evidence type="ECO:0000259" key="2">
    <source>
        <dbReference type="Pfam" id="PF05270"/>
    </source>
</evidence>
<name>A0ABY8WLZ6_9ACTN</name>